<dbReference type="GO" id="GO:0008017">
    <property type="term" value="F:microtubule binding"/>
    <property type="evidence" value="ECO:0007669"/>
    <property type="project" value="InterPro"/>
</dbReference>
<feature type="region of interest" description="Disordered" evidence="2">
    <location>
        <begin position="578"/>
        <end position="608"/>
    </location>
</feature>
<dbReference type="InterPro" id="IPR043513">
    <property type="entry name" value="Cenp-F"/>
</dbReference>
<feature type="coiled-coil region" evidence="1">
    <location>
        <begin position="104"/>
        <end position="134"/>
    </location>
</feature>
<dbReference type="GO" id="GO:0051310">
    <property type="term" value="P:metaphase chromosome alignment"/>
    <property type="evidence" value="ECO:0007669"/>
    <property type="project" value="TreeGrafter"/>
</dbReference>
<dbReference type="GeneTree" id="ENSGT00730000111187"/>
<dbReference type="Ensembl" id="ENSECRT00000009731.1">
    <property type="protein sequence ID" value="ENSECRP00000009568.1"/>
    <property type="gene ID" value="ENSECRG00000006405.1"/>
</dbReference>
<dbReference type="GO" id="GO:0000922">
    <property type="term" value="C:spindle pole"/>
    <property type="evidence" value="ECO:0007669"/>
    <property type="project" value="TreeGrafter"/>
</dbReference>
<dbReference type="Pfam" id="PF10490">
    <property type="entry name" value="CENP-F_C_Rb_bdg"/>
    <property type="match status" value="1"/>
</dbReference>
<reference evidence="5" key="1">
    <citation type="submission" date="2021-06" db="EMBL/GenBank/DDBJ databases">
        <authorList>
            <consortium name="Wellcome Sanger Institute Data Sharing"/>
        </authorList>
    </citation>
    <scope>NUCLEOTIDE SEQUENCE [LARGE SCALE GENOMIC DNA]</scope>
</reference>
<dbReference type="PANTHER" id="PTHR18874">
    <property type="entry name" value="CMF/LEK/CENP CELL DIVISION-RELATED"/>
    <property type="match status" value="1"/>
</dbReference>
<feature type="compositionally biased region" description="Basic and acidic residues" evidence="2">
    <location>
        <begin position="385"/>
        <end position="403"/>
    </location>
</feature>
<feature type="compositionally biased region" description="Basic and acidic residues" evidence="2">
    <location>
        <begin position="266"/>
        <end position="279"/>
    </location>
</feature>
<accession>A0A8C4RYH9</accession>
<feature type="coiled-coil region" evidence="1">
    <location>
        <begin position="13"/>
        <end position="75"/>
    </location>
</feature>
<name>A0A8C4RYH9_ERPCA</name>
<dbReference type="GO" id="GO:0010389">
    <property type="term" value="P:regulation of G2/M transition of mitotic cell cycle"/>
    <property type="evidence" value="ECO:0007669"/>
    <property type="project" value="TreeGrafter"/>
</dbReference>
<proteinExistence type="predicted"/>
<reference evidence="5" key="3">
    <citation type="submission" date="2025-09" db="UniProtKB">
        <authorList>
            <consortium name="Ensembl"/>
        </authorList>
    </citation>
    <scope>IDENTIFICATION</scope>
</reference>
<evidence type="ECO:0000259" key="3">
    <source>
        <dbReference type="Pfam" id="PF10481"/>
    </source>
</evidence>
<feature type="domain" description="Kinetochore protein Cenp-F/LEK1 Rb protein-binding" evidence="4">
    <location>
        <begin position="2043"/>
        <end position="2076"/>
    </location>
</feature>
<feature type="coiled-coil region" evidence="1">
    <location>
        <begin position="890"/>
        <end position="984"/>
    </location>
</feature>
<gene>
    <name evidence="5" type="primary">LOC114653894</name>
</gene>
<dbReference type="GO" id="GO:0070840">
    <property type="term" value="F:dynein complex binding"/>
    <property type="evidence" value="ECO:0007669"/>
    <property type="project" value="TreeGrafter"/>
</dbReference>
<dbReference type="GO" id="GO:0000775">
    <property type="term" value="C:chromosome, centromeric region"/>
    <property type="evidence" value="ECO:0007669"/>
    <property type="project" value="InterPro"/>
</dbReference>
<organism evidence="5 6">
    <name type="scientific">Erpetoichthys calabaricus</name>
    <name type="common">Rope fish</name>
    <name type="synonym">Calamoichthys calabaricus</name>
    <dbReference type="NCBI Taxonomy" id="27687"/>
    <lineage>
        <taxon>Eukaryota</taxon>
        <taxon>Metazoa</taxon>
        <taxon>Chordata</taxon>
        <taxon>Craniata</taxon>
        <taxon>Vertebrata</taxon>
        <taxon>Euteleostomi</taxon>
        <taxon>Actinopterygii</taxon>
        <taxon>Polypteriformes</taxon>
        <taxon>Polypteridae</taxon>
        <taxon>Erpetoichthys</taxon>
    </lineage>
</organism>
<keyword evidence="6" id="KW-1185">Reference proteome</keyword>
<evidence type="ECO:0000313" key="6">
    <source>
        <dbReference type="Proteomes" id="UP000694620"/>
    </source>
</evidence>
<evidence type="ECO:0000259" key="4">
    <source>
        <dbReference type="Pfam" id="PF10490"/>
    </source>
</evidence>
<dbReference type="Pfam" id="PF10481">
    <property type="entry name" value="CENP-F_N"/>
    <property type="match status" value="1"/>
</dbReference>
<dbReference type="GO" id="GO:0005634">
    <property type="term" value="C:nucleus"/>
    <property type="evidence" value="ECO:0007669"/>
    <property type="project" value="TreeGrafter"/>
</dbReference>
<feature type="coiled-coil region" evidence="1">
    <location>
        <begin position="1326"/>
        <end position="1353"/>
    </location>
</feature>
<protein>
    <submittedName>
        <fullName evidence="5">Centromere protein F-like</fullName>
    </submittedName>
</protein>
<dbReference type="Proteomes" id="UP000694620">
    <property type="component" value="Chromosome 1"/>
</dbReference>
<evidence type="ECO:0000313" key="5">
    <source>
        <dbReference type="Ensembl" id="ENSECRP00000009568.1"/>
    </source>
</evidence>
<keyword evidence="1" id="KW-0175">Coiled coil</keyword>
<dbReference type="GO" id="GO:0000278">
    <property type="term" value="P:mitotic cell cycle"/>
    <property type="evidence" value="ECO:0007669"/>
    <property type="project" value="TreeGrafter"/>
</dbReference>
<dbReference type="PANTHER" id="PTHR18874:SF10">
    <property type="entry name" value="CENTROMERE PROTEIN F"/>
    <property type="match status" value="1"/>
</dbReference>
<dbReference type="InterPro" id="IPR018463">
    <property type="entry name" value="Centromere_CenpF_N"/>
</dbReference>
<feature type="region of interest" description="Disordered" evidence="2">
    <location>
        <begin position="1115"/>
        <end position="1136"/>
    </location>
</feature>
<reference evidence="5" key="2">
    <citation type="submission" date="2025-08" db="UniProtKB">
        <authorList>
            <consortium name="Ensembl"/>
        </authorList>
    </citation>
    <scope>IDENTIFICATION</scope>
</reference>
<feature type="compositionally biased region" description="Polar residues" evidence="2">
    <location>
        <begin position="201"/>
        <end position="222"/>
    </location>
</feature>
<feature type="coiled-coil region" evidence="1">
    <location>
        <begin position="619"/>
        <end position="699"/>
    </location>
</feature>
<evidence type="ECO:0000256" key="2">
    <source>
        <dbReference type="SAM" id="MobiDB-lite"/>
    </source>
</evidence>
<evidence type="ECO:0000256" key="1">
    <source>
        <dbReference type="SAM" id="Coils"/>
    </source>
</evidence>
<feature type="region of interest" description="Disordered" evidence="2">
    <location>
        <begin position="191"/>
        <end position="279"/>
    </location>
</feature>
<sequence>MSWTLDNWKADLPHRALQKVEDLEVQLEKLKKERQQRQFQLETSDTALLKQKQKYDESCNEASTLKKEVKKLLEDTTSLDRAKGRLSHDLQVKDAQVCSLEGQLGSARKQIDSLQQELKRVQAELEKLQNAEHSGESLLFSTPSWNYASFSTPKRDQTEYRGDGKERGFFEKQPANQEVNAKCPLQLSVVEKSPQHGGKVSTRTNSWHQDSTPVSHTNCSSERATRRGRTTPSSPSCLFPWEQDDGPQKTSSQSGYKPPAHLQTKSTEDRVNSSEHMGIEEQELRKRNEALQNTVHNLEVWIQTLEKEAQAHSQEVQNTQSSLKILKEKLASSEQSLGKSQDELAVKTTNCEEALTKCQSQEQKLKQLAEELNCQRQNAEIARRAAEQRRKDQEKEHHKELAEQQRLTQNLENQHKSETDKLNQELQQARNQHHVLQAQIDKDLLQHKEQLTVNLEQSLRKVQQMEEHIKTVNQELLERKNSSEDLQAKYLGYTSPVSIRASPTGESYSPRIVLKEKHQTQNKRKDTLKKEEVKIISMSCGNIEEHSISSFNKREPGEGMDSEISEQQRMTLGFQEFHESKTEQSEESYPVSQDDENGNSSFTSDDLTVKTPDTLEREIKRLKSDLKESQIELDQRLEELNIQRKAARDYHAKLKQTAKKHSIEIDKLQKAKDTFKERVDCLEKELEVKRAEVVNLKGVHASLEAQLNLPRDSRDLEKEIMQSDDALDHKDTSEAFQKQKCALLYLKEQDTVNENTEFKDLKQSEKIKQVEQCCAVNKEASLIVSVNNNNCNNNISSSHLVESELNESFSTDDNNTTIIKELQEILSSKEALMKARDKELEDLKSKLHEMETLIHNVDKFALLKTIKESKDVQTSPTDGMTNLLQLDLDMEQLHRKCRELVWEKDQAEKKTLEAQSKFDNLQSKINRETSQLTLAFETQSQNIENLLANLEEKDNAVEQLSQELQVAKQKVSILQDENNVLSAKLCLHVSLDKKIEGIPQHLESRNKFEKVSKGKSEIEEPLTNKQQTPLEKMEAIFCERDTWFTTASISCSDEEEKIPFSITGNATVRDKVSRKQIITEDYPNRMVSGVVETDFVNGKTLGTTEVLTTVLEKQQRELSQSQDSNKQKKNTFPPLNNFQMVINNEENYTSLLSVSSESCEKTIGCKIDEISEQRYTCIPVTEDLDLPNIVSYPQENRDSGSQQVVQTVDSYSQFPSEYKSLKLALEQSNKALQEQSDKVQGMIKEIEDAQTWKYMFIKEMAHILKSCREGGDQQKGITRNLQRMVQEFINKNLDDELSELQGTLEDYTTPVQQTKEKVTSIVLNQVKELHELVSNLTEEKNKLKDELELWKGQILGNPDSSSCSDMLVQPAKDTIVLVHEALVSLPCTMGKAVSLRTGAKVAETVSYLEKPKDSPPSHQVQNTPKDTIIHCKEDKNDRKKCNITSDKNECVSSGIEISDGKLLLVMDSKTTMDSQTKFRDDIAGSHSPLHMDQLLHCHNQKNNEASLVNHTKTMQNCDNLKVGQSNLYIPLEGETNVSKHLTDISKHNATECVTRTNIYTEEIRKLRDLDLIIDNQMNPITTLRTDSNFTLDEQSKDVHNVMTTFHIPEKARETGSVSNKLYVSGSDKMIEFRGATDQISNINNVLGCQLKAIKGDCQETEPLIAEQTLFEIQRLDKEKTIECLTNPDFDSKPEVVDKVTMGERCKINKEDVYDFSCSSSEHMNKREDTTTHCIKPESEHKQLKFASPESQLEYVTVNVTDVAEEHWKNAKVINTTTEKNTQNTDYSDSALKVMEQQSTINDGSVLSPEEVKSLVLHEEELRMMENGTGNDYALLTWPESLKKHLGATPSEAETSLHLCSDLTLERSDYTVSSTSSESKPLNEKSWMDGEMITKELCGTELLPSSSQTEIHTKVQRKIENVCPLHRDVQSVWTQTEHDMVSIFSQKLKDRTMSAVAELQSKQTQTENNCNWQKAWKDSQTQTELIFGPEENKLEIETEIEDIEDSSSLGDDKLLSLAFPLESNPAEIAERILRNRNRLSVAYDDTEYEPYGLPEVVMKGFADIPSGPSCPYVLRRGLLGTTLLPVKQKPASEDSPNL</sequence>
<feature type="domain" description="Centromere protein Cenp-F N-terminal" evidence="3">
    <location>
        <begin position="1"/>
        <end position="308"/>
    </location>
</feature>
<feature type="region of interest" description="Disordered" evidence="2">
    <location>
        <begin position="385"/>
        <end position="407"/>
    </location>
</feature>
<feature type="coiled-coil region" evidence="1">
    <location>
        <begin position="1218"/>
        <end position="1249"/>
    </location>
</feature>
<dbReference type="InterPro" id="IPR018302">
    <property type="entry name" value="CenpF/LEK1_Rb-prot-bd"/>
</dbReference>